<dbReference type="OrthoDB" id="785492at2759"/>
<reference evidence="3 4" key="1">
    <citation type="submission" date="2019-11" db="EMBL/GenBank/DDBJ databases">
        <title>Whole genome sequence of Oryza granulata.</title>
        <authorList>
            <person name="Li W."/>
        </authorList>
    </citation>
    <scope>NUCLEOTIDE SEQUENCE [LARGE SCALE GENOMIC DNA]</scope>
    <source>
        <strain evidence="4">cv. Menghai</strain>
        <tissue evidence="3">Leaf</tissue>
    </source>
</reference>
<dbReference type="PANTHER" id="PTHR45631:SF6">
    <property type="entry name" value="OS09G0352000 PROTEIN"/>
    <property type="match status" value="1"/>
</dbReference>
<dbReference type="EMBL" id="SPHZ02000006">
    <property type="protein sequence ID" value="KAF0915183.1"/>
    <property type="molecule type" value="Genomic_DNA"/>
</dbReference>
<dbReference type="GO" id="GO:0016020">
    <property type="term" value="C:membrane"/>
    <property type="evidence" value="ECO:0007669"/>
    <property type="project" value="UniProtKB-SubCell"/>
</dbReference>
<evidence type="ECO:0000259" key="2">
    <source>
        <dbReference type="Pfam" id="PF12819"/>
    </source>
</evidence>
<feature type="domain" description="Malectin-like" evidence="2">
    <location>
        <begin position="2"/>
        <end position="99"/>
    </location>
</feature>
<protein>
    <recommendedName>
        <fullName evidence="2">Malectin-like domain-containing protein</fullName>
    </recommendedName>
</protein>
<comment type="caution">
    <text evidence="3">The sequence shown here is derived from an EMBL/GenBank/DDBJ whole genome shotgun (WGS) entry which is preliminary data.</text>
</comment>
<dbReference type="Proteomes" id="UP000479710">
    <property type="component" value="Unassembled WGS sequence"/>
</dbReference>
<accession>A0A6G1DU43</accession>
<dbReference type="InterPro" id="IPR024788">
    <property type="entry name" value="Malectin-like_Carb-bd_dom"/>
</dbReference>
<proteinExistence type="predicted"/>
<organism evidence="3 4">
    <name type="scientific">Oryza meyeriana var. granulata</name>
    <dbReference type="NCBI Taxonomy" id="110450"/>
    <lineage>
        <taxon>Eukaryota</taxon>
        <taxon>Viridiplantae</taxon>
        <taxon>Streptophyta</taxon>
        <taxon>Embryophyta</taxon>
        <taxon>Tracheophyta</taxon>
        <taxon>Spermatophyta</taxon>
        <taxon>Magnoliopsida</taxon>
        <taxon>Liliopsida</taxon>
        <taxon>Poales</taxon>
        <taxon>Poaceae</taxon>
        <taxon>BOP clade</taxon>
        <taxon>Oryzoideae</taxon>
        <taxon>Oryzeae</taxon>
        <taxon>Oryzinae</taxon>
        <taxon>Oryza</taxon>
        <taxon>Oryza meyeriana</taxon>
    </lineage>
</organism>
<evidence type="ECO:0000313" key="4">
    <source>
        <dbReference type="Proteomes" id="UP000479710"/>
    </source>
</evidence>
<dbReference type="Pfam" id="PF12819">
    <property type="entry name" value="Malectin_like"/>
    <property type="match status" value="1"/>
</dbReference>
<evidence type="ECO:0000313" key="3">
    <source>
        <dbReference type="EMBL" id="KAF0915183.1"/>
    </source>
</evidence>
<dbReference type="AlphaFoldDB" id="A0A6G1DU43"/>
<gene>
    <name evidence="3" type="ORF">E2562_034144</name>
</gene>
<sequence length="149" mass="16927">MQTAIEAVANHTIINIIFVCGRNIMLFLHFADFNNSQLRQFNVSLNKDQPYQYSPPYLTADALSNSGWSTDSDGRYSIRLERTTASKLPPMINALEIYTLIFHDSSTTFPTDFETIMAIKLEYGIKKNWMGDPCFPVKFAWEGISLTAT</sequence>
<comment type="subcellular location">
    <subcellularLocation>
        <location evidence="1">Membrane</location>
        <topology evidence="1">Single-pass membrane protein</topology>
    </subcellularLocation>
</comment>
<dbReference type="PANTHER" id="PTHR45631">
    <property type="entry name" value="OS07G0107800 PROTEIN-RELATED"/>
    <property type="match status" value="1"/>
</dbReference>
<evidence type="ECO:0000256" key="1">
    <source>
        <dbReference type="ARBA" id="ARBA00004167"/>
    </source>
</evidence>
<name>A0A6G1DU43_9ORYZ</name>
<keyword evidence="4" id="KW-1185">Reference proteome</keyword>